<accession>A0AAF0D4P6</accession>
<dbReference type="Pfam" id="PF01230">
    <property type="entry name" value="HIT"/>
    <property type="match status" value="1"/>
</dbReference>
<evidence type="ECO:0000313" key="4">
    <source>
        <dbReference type="EMBL" id="WEU41105.1"/>
    </source>
</evidence>
<dbReference type="Proteomes" id="UP000186851">
    <property type="component" value="Chromosome"/>
</dbReference>
<organism evidence="4 5">
    <name type="scientific">Odinarchaeota yellowstonii (strain LCB_4)</name>
    <dbReference type="NCBI Taxonomy" id="1841599"/>
    <lineage>
        <taxon>Archaea</taxon>
        <taxon>Promethearchaeati</taxon>
        <taxon>Candidatus Odinarchaeota</taxon>
        <taxon>Candidatus Odinarchaeia</taxon>
        <taxon>Candidatus Odinarchaeales</taxon>
        <taxon>Candidatus Odinarchaeaceae</taxon>
        <taxon>Candidatus Odinarchaeum</taxon>
    </lineage>
</organism>
<dbReference type="GO" id="GO:0016787">
    <property type="term" value="F:hydrolase activity"/>
    <property type="evidence" value="ECO:0007669"/>
    <property type="project" value="UniProtKB-KW"/>
</dbReference>
<dbReference type="AlphaFoldDB" id="A0AAF0D4P6"/>
<dbReference type="PROSITE" id="PS00892">
    <property type="entry name" value="HIT_1"/>
    <property type="match status" value="1"/>
</dbReference>
<reference evidence="4" key="2">
    <citation type="journal article" date="2022" name="Nat. Microbiol.">
        <title>A closed Candidatus Odinarchaeum chromosome exposes Asgard archaeal viruses.</title>
        <authorList>
            <person name="Tamarit D."/>
            <person name="Caceres E.F."/>
            <person name="Krupovic M."/>
            <person name="Nijland R."/>
            <person name="Eme L."/>
            <person name="Robinson N.P."/>
            <person name="Ettema T.J.G."/>
        </authorList>
    </citation>
    <scope>NUCLEOTIDE SEQUENCE</scope>
    <source>
        <strain evidence="4">LCB_4</strain>
    </source>
</reference>
<protein>
    <submittedName>
        <fullName evidence="4">HIT domain-containing protein</fullName>
    </submittedName>
</protein>
<dbReference type="GO" id="GO:0000166">
    <property type="term" value="F:nucleotide binding"/>
    <property type="evidence" value="ECO:0007669"/>
    <property type="project" value="UniProtKB-KW"/>
</dbReference>
<dbReference type="InterPro" id="IPR039383">
    <property type="entry name" value="FHIT"/>
</dbReference>
<sequence>MFCKAVKDPEGSDVKILFKNEKIMVVLNKYPYNPGHLMVVPTRHVENLTDLDSSDISYLFNKVAAVINLLKIVYNPPGFNIGLNIGENSGASIKHLHIHIVPRYRSESGFMEVTAGTRVLIETIEQTYNLLLPHVSILKD</sequence>
<evidence type="ECO:0000256" key="1">
    <source>
        <dbReference type="ARBA" id="ARBA00022741"/>
    </source>
</evidence>
<gene>
    <name evidence="4" type="ORF">OdinLCB4_000530</name>
</gene>
<proteinExistence type="predicted"/>
<evidence type="ECO:0000313" key="5">
    <source>
        <dbReference type="Proteomes" id="UP000186851"/>
    </source>
</evidence>
<dbReference type="InterPro" id="IPR052908">
    <property type="entry name" value="AP-4-A_phosphorylase"/>
</dbReference>
<dbReference type="InterPro" id="IPR019808">
    <property type="entry name" value="Histidine_triad_CS"/>
</dbReference>
<dbReference type="SUPFAM" id="SSF54197">
    <property type="entry name" value="HIT-like"/>
    <property type="match status" value="1"/>
</dbReference>
<dbReference type="InterPro" id="IPR011146">
    <property type="entry name" value="HIT-like"/>
</dbReference>
<feature type="domain" description="HIT" evidence="3">
    <location>
        <begin position="14"/>
        <end position="105"/>
    </location>
</feature>
<evidence type="ECO:0000256" key="2">
    <source>
        <dbReference type="ARBA" id="ARBA00022801"/>
    </source>
</evidence>
<dbReference type="EMBL" id="CP091871">
    <property type="protein sequence ID" value="WEU41105.1"/>
    <property type="molecule type" value="Genomic_DNA"/>
</dbReference>
<keyword evidence="2" id="KW-0378">Hydrolase</keyword>
<keyword evidence="1" id="KW-0547">Nucleotide-binding</keyword>
<dbReference type="KEGG" id="oyw:OdinLCB4_000530"/>
<dbReference type="PANTHER" id="PTHR42997">
    <property type="entry name" value="HIT FAMILY HYDROLASE"/>
    <property type="match status" value="1"/>
</dbReference>
<name>A0AAF0D4P6_ODILC</name>
<dbReference type="PANTHER" id="PTHR42997:SF1">
    <property type="entry name" value="AP-4-A PHOSPHORYLASE"/>
    <property type="match status" value="1"/>
</dbReference>
<reference evidence="4" key="1">
    <citation type="journal article" date="2017" name="Nature">
        <title>Asgard archaea illuminate the origin of eukaryotic cellular complexity.</title>
        <authorList>
            <person name="Zaremba-Niedzwiedzka K."/>
            <person name="Caceres E.F."/>
            <person name="Saw J.H."/>
            <person name="Backstrom D."/>
            <person name="Juzokaite L."/>
            <person name="Vancaester E."/>
            <person name="Seitz K.W."/>
            <person name="Anantharaman K."/>
            <person name="Starnawski P."/>
            <person name="Kjeldsen K.U."/>
            <person name="Scott M.B."/>
            <person name="Nunoura T."/>
            <person name="Banfield J.F."/>
            <person name="Schramm A."/>
            <person name="Baker B.J."/>
            <person name="Spang A."/>
            <person name="Ettema T.J.G."/>
        </authorList>
    </citation>
    <scope>NUCLEOTIDE SEQUENCE</scope>
    <source>
        <strain evidence="4">LCB_4</strain>
    </source>
</reference>
<dbReference type="CDD" id="cd01275">
    <property type="entry name" value="FHIT"/>
    <property type="match status" value="1"/>
</dbReference>
<dbReference type="Gene3D" id="3.30.428.10">
    <property type="entry name" value="HIT-like"/>
    <property type="match status" value="1"/>
</dbReference>
<dbReference type="InterPro" id="IPR036265">
    <property type="entry name" value="HIT-like_sf"/>
</dbReference>
<evidence type="ECO:0000259" key="3">
    <source>
        <dbReference type="Pfam" id="PF01230"/>
    </source>
</evidence>